<protein>
    <submittedName>
        <fullName evidence="2">Uncharacterized protein</fullName>
    </submittedName>
</protein>
<name>A0A0E9XJA8_ANGAN</name>
<dbReference type="EMBL" id="GBXM01005843">
    <property type="protein sequence ID" value="JAI02735.1"/>
    <property type="molecule type" value="Transcribed_RNA"/>
</dbReference>
<dbReference type="AlphaFoldDB" id="A0A0E9XJA8"/>
<accession>A0A0E9XJA8</accession>
<feature type="region of interest" description="Disordered" evidence="1">
    <location>
        <begin position="1"/>
        <end position="33"/>
    </location>
</feature>
<reference evidence="2" key="1">
    <citation type="submission" date="2014-11" db="EMBL/GenBank/DDBJ databases">
        <authorList>
            <person name="Amaro Gonzalez C."/>
        </authorList>
    </citation>
    <scope>NUCLEOTIDE SEQUENCE</scope>
</reference>
<evidence type="ECO:0000256" key="1">
    <source>
        <dbReference type="SAM" id="MobiDB-lite"/>
    </source>
</evidence>
<evidence type="ECO:0000313" key="2">
    <source>
        <dbReference type="EMBL" id="JAI02735.1"/>
    </source>
</evidence>
<proteinExistence type="predicted"/>
<reference evidence="2" key="2">
    <citation type="journal article" date="2015" name="Fish Shellfish Immunol.">
        <title>Early steps in the European eel (Anguilla anguilla)-Vibrio vulnificus interaction in the gills: Role of the RtxA13 toxin.</title>
        <authorList>
            <person name="Callol A."/>
            <person name="Pajuelo D."/>
            <person name="Ebbesson L."/>
            <person name="Teles M."/>
            <person name="MacKenzie S."/>
            <person name="Amaro C."/>
        </authorList>
    </citation>
    <scope>NUCLEOTIDE SEQUENCE</scope>
</reference>
<organism evidence="2">
    <name type="scientific">Anguilla anguilla</name>
    <name type="common">European freshwater eel</name>
    <name type="synonym">Muraena anguilla</name>
    <dbReference type="NCBI Taxonomy" id="7936"/>
    <lineage>
        <taxon>Eukaryota</taxon>
        <taxon>Metazoa</taxon>
        <taxon>Chordata</taxon>
        <taxon>Craniata</taxon>
        <taxon>Vertebrata</taxon>
        <taxon>Euteleostomi</taxon>
        <taxon>Actinopterygii</taxon>
        <taxon>Neopterygii</taxon>
        <taxon>Teleostei</taxon>
        <taxon>Anguilliformes</taxon>
        <taxon>Anguillidae</taxon>
        <taxon>Anguilla</taxon>
    </lineage>
</organism>
<sequence>MGGHQNERDPKPTPPGGQRECHGPSGVPKNLEE</sequence>
<feature type="compositionally biased region" description="Basic and acidic residues" evidence="1">
    <location>
        <begin position="1"/>
        <end position="11"/>
    </location>
</feature>